<proteinExistence type="predicted"/>
<sequence>MAHDMPNAGVPSAGTTVHTQCLHQIHYFKHMGPFVQQGHTGEPVAAGQLIAYAELGICRNQQQILQKKR</sequence>
<keyword evidence="2" id="KW-1185">Reference proteome</keyword>
<reference evidence="1 2" key="1">
    <citation type="submission" date="2015-01" db="EMBL/GenBank/DDBJ databases">
        <title>Evolution of Trichinella species and genotypes.</title>
        <authorList>
            <person name="Korhonen P.K."/>
            <person name="Edoardo P."/>
            <person name="Giuseppe L.R."/>
            <person name="Gasser R.B."/>
        </authorList>
    </citation>
    <scope>NUCLEOTIDE SEQUENCE [LARGE SCALE GENOMIC DNA]</scope>
    <source>
        <strain evidence="1">ISS3</strain>
    </source>
</reference>
<gene>
    <name evidence="1" type="ORF">T01_10986</name>
</gene>
<protein>
    <submittedName>
        <fullName evidence="1">Uncharacterized protein</fullName>
    </submittedName>
</protein>
<comment type="caution">
    <text evidence="1">The sequence shown here is derived from an EMBL/GenBank/DDBJ whole genome shotgun (WGS) entry which is preliminary data.</text>
</comment>
<name>A0A0V1BUA2_TRISP</name>
<dbReference type="Proteomes" id="UP000054776">
    <property type="component" value="Unassembled WGS sequence"/>
</dbReference>
<evidence type="ECO:0000313" key="1">
    <source>
        <dbReference type="EMBL" id="KRY40559.1"/>
    </source>
</evidence>
<dbReference type="InParanoid" id="A0A0V1BUA2"/>
<dbReference type="AlphaFoldDB" id="A0A0V1BUA2"/>
<accession>A0A0V1BUA2</accession>
<dbReference type="EMBL" id="JYDH01000012">
    <property type="protein sequence ID" value="KRY40559.1"/>
    <property type="molecule type" value="Genomic_DNA"/>
</dbReference>
<organism evidence="1 2">
    <name type="scientific">Trichinella spiralis</name>
    <name type="common">Trichina worm</name>
    <dbReference type="NCBI Taxonomy" id="6334"/>
    <lineage>
        <taxon>Eukaryota</taxon>
        <taxon>Metazoa</taxon>
        <taxon>Ecdysozoa</taxon>
        <taxon>Nematoda</taxon>
        <taxon>Enoplea</taxon>
        <taxon>Dorylaimia</taxon>
        <taxon>Trichinellida</taxon>
        <taxon>Trichinellidae</taxon>
        <taxon>Trichinella</taxon>
    </lineage>
</organism>
<evidence type="ECO:0000313" key="2">
    <source>
        <dbReference type="Proteomes" id="UP000054776"/>
    </source>
</evidence>